<dbReference type="EMBL" id="FXZK01000023">
    <property type="protein sequence ID" value="SMY10267.1"/>
    <property type="molecule type" value="Genomic_DNA"/>
</dbReference>
<sequence>MMNQPYTLEQQTQPVEKPKFRARFTVDRRGDEMTGLGSVSF</sequence>
<reference evidence="1 2" key="1">
    <citation type="submission" date="2017-05" db="EMBL/GenBank/DDBJ databases">
        <authorList>
            <person name="Song R."/>
            <person name="Chenine A.L."/>
            <person name="Ruprecht R.M."/>
        </authorList>
    </citation>
    <scope>NUCLEOTIDE SEQUENCE [LARGE SCALE GENOMIC DNA]</scope>
    <source>
        <strain evidence="1 2">CECT 8899</strain>
    </source>
</reference>
<protein>
    <submittedName>
        <fullName evidence="1">Uncharacterized protein</fullName>
    </submittedName>
</protein>
<proteinExistence type="predicted"/>
<evidence type="ECO:0000313" key="2">
    <source>
        <dbReference type="Proteomes" id="UP000201613"/>
    </source>
</evidence>
<accession>A0A238LKM5</accession>
<evidence type="ECO:0000313" key="1">
    <source>
        <dbReference type="EMBL" id="SMY10267.1"/>
    </source>
</evidence>
<keyword evidence="2" id="KW-1185">Reference proteome</keyword>
<gene>
    <name evidence="1" type="ORF">LOM8899_04442</name>
</gene>
<dbReference type="Proteomes" id="UP000201613">
    <property type="component" value="Unassembled WGS sequence"/>
</dbReference>
<dbReference type="AlphaFoldDB" id="A0A238LKM5"/>
<name>A0A238LKM5_9RHOB</name>
<organism evidence="1 2">
    <name type="scientific">Flavimaricola marinus</name>
    <dbReference type="NCBI Taxonomy" id="1819565"/>
    <lineage>
        <taxon>Bacteria</taxon>
        <taxon>Pseudomonadati</taxon>
        <taxon>Pseudomonadota</taxon>
        <taxon>Alphaproteobacteria</taxon>
        <taxon>Rhodobacterales</taxon>
        <taxon>Paracoccaceae</taxon>
        <taxon>Flavimaricola</taxon>
    </lineage>
</organism>